<dbReference type="GO" id="GO:0017148">
    <property type="term" value="P:negative regulation of translation"/>
    <property type="evidence" value="ECO:0007669"/>
    <property type="project" value="TreeGrafter"/>
</dbReference>
<dbReference type="CDD" id="cd00392">
    <property type="entry name" value="Ribosomal_L13"/>
    <property type="match status" value="1"/>
</dbReference>
<dbReference type="SUPFAM" id="SSF52161">
    <property type="entry name" value="Ribosomal protein L13"/>
    <property type="match status" value="1"/>
</dbReference>
<dbReference type="GO" id="GO:0003729">
    <property type="term" value="F:mRNA binding"/>
    <property type="evidence" value="ECO:0007669"/>
    <property type="project" value="TreeGrafter"/>
</dbReference>
<keyword evidence="3" id="KW-0687">Ribonucleoprotein</keyword>
<protein>
    <submittedName>
        <fullName evidence="4">Ribosomal protein RPL13A</fullName>
    </submittedName>
</protein>
<dbReference type="AlphaFoldDB" id="A0A086JF93"/>
<dbReference type="PANTHER" id="PTHR11545:SF3">
    <property type="entry name" value="LARGE RIBOSOMAL SUBUNIT PROTEIN UL13"/>
    <property type="match status" value="1"/>
</dbReference>
<dbReference type="OrthoDB" id="1882297at2759"/>
<proteinExistence type="inferred from homology"/>
<evidence type="ECO:0000256" key="1">
    <source>
        <dbReference type="ARBA" id="ARBA00006227"/>
    </source>
</evidence>
<dbReference type="GO" id="GO:0022625">
    <property type="term" value="C:cytosolic large ribosomal subunit"/>
    <property type="evidence" value="ECO:0007669"/>
    <property type="project" value="TreeGrafter"/>
</dbReference>
<dbReference type="InterPro" id="IPR005755">
    <property type="entry name" value="Ribosomal_uL13_euk/arc"/>
</dbReference>
<comment type="similarity">
    <text evidence="1">Belongs to the universal ribosomal protein uL13 family.</text>
</comment>
<dbReference type="Pfam" id="PF00572">
    <property type="entry name" value="Ribosomal_L13"/>
    <property type="match status" value="1"/>
</dbReference>
<gene>
    <name evidence="4" type="ORF">TGP89_292130</name>
</gene>
<dbReference type="InterPro" id="IPR005822">
    <property type="entry name" value="Ribosomal_uL13"/>
</dbReference>
<dbReference type="Gene3D" id="6.10.250.3250">
    <property type="match status" value="1"/>
</dbReference>
<dbReference type="NCBIfam" id="TIGR01077">
    <property type="entry name" value="L13_A_E"/>
    <property type="match status" value="1"/>
</dbReference>
<dbReference type="FunFam" id="3.90.1180.10:FF:000002">
    <property type="entry name" value="60S ribosomal protein L16"/>
    <property type="match status" value="1"/>
</dbReference>
<accession>A0A086JF93</accession>
<evidence type="ECO:0000313" key="5">
    <source>
        <dbReference type="Proteomes" id="UP000028828"/>
    </source>
</evidence>
<evidence type="ECO:0000256" key="2">
    <source>
        <dbReference type="ARBA" id="ARBA00022980"/>
    </source>
</evidence>
<dbReference type="InterPro" id="IPR036899">
    <property type="entry name" value="Ribosomal_uL13_sf"/>
</dbReference>
<keyword evidence="2 4" id="KW-0689">Ribosomal protein</keyword>
<dbReference type="EMBL" id="AEYI02002019">
    <property type="protein sequence ID" value="KFG30811.1"/>
    <property type="molecule type" value="Genomic_DNA"/>
</dbReference>
<dbReference type="GO" id="GO:0006412">
    <property type="term" value="P:translation"/>
    <property type="evidence" value="ECO:0007669"/>
    <property type="project" value="InterPro"/>
</dbReference>
<comment type="caution">
    <text evidence="4">The sequence shown here is derived from an EMBL/GenBank/DDBJ whole genome shotgun (WGS) entry which is preliminary data.</text>
</comment>
<evidence type="ECO:0000256" key="3">
    <source>
        <dbReference type="ARBA" id="ARBA00023274"/>
    </source>
</evidence>
<name>A0A086JF93_TOXGO</name>
<organism evidence="4 5">
    <name type="scientific">Toxoplasma gondii p89</name>
    <dbReference type="NCBI Taxonomy" id="943119"/>
    <lineage>
        <taxon>Eukaryota</taxon>
        <taxon>Sar</taxon>
        <taxon>Alveolata</taxon>
        <taxon>Apicomplexa</taxon>
        <taxon>Conoidasida</taxon>
        <taxon>Coccidia</taxon>
        <taxon>Eucoccidiorida</taxon>
        <taxon>Eimeriorina</taxon>
        <taxon>Sarcocystidae</taxon>
        <taxon>Toxoplasma</taxon>
    </lineage>
</organism>
<dbReference type="PANTHER" id="PTHR11545">
    <property type="entry name" value="RIBOSOMAL PROTEIN L13"/>
    <property type="match status" value="1"/>
</dbReference>
<dbReference type="VEuPathDB" id="ToxoDB:TGP89_292130"/>
<reference evidence="4 5" key="1">
    <citation type="submission" date="2014-03" db="EMBL/GenBank/DDBJ databases">
        <authorList>
            <person name="Sibley D."/>
            <person name="Venepally P."/>
            <person name="Karamycheva S."/>
            <person name="Hadjithomas M."/>
            <person name="Khan A."/>
            <person name="Brunk B."/>
            <person name="Roos D."/>
            <person name="Caler E."/>
            <person name="Lorenzi H."/>
        </authorList>
    </citation>
    <scope>NUCLEOTIDE SEQUENCE [LARGE SCALE GENOMIC DNA]</scope>
    <source>
        <strain evidence="5">p89</strain>
    </source>
</reference>
<dbReference type="Gene3D" id="3.90.1180.10">
    <property type="entry name" value="Ribosomal protein L13"/>
    <property type="match status" value="1"/>
</dbReference>
<dbReference type="FunFam" id="6.10.250.3250:FF:000001">
    <property type="entry name" value="60S ribosomal protein L13a"/>
    <property type="match status" value="1"/>
</dbReference>
<evidence type="ECO:0000313" key="4">
    <source>
        <dbReference type="EMBL" id="KFG30811.1"/>
    </source>
</evidence>
<sequence>MMFSISIPGLEATAHPCGPVHVRVVLYSVQAEGSQGVFALDLFVVAKKPRHSCVSSFSDAWNVAAQEREFTFSKDFCTRRVSKMTFKKVVVIDCQGHLLGRLASVVAKELLKGQQIICVRCEDINISGSLHRNRLKYQRFLRLRMNSNPRRGPYHLRAPSRILWRTIRGMLRHKVERGQKALARLQVFEGVPTMVERKKRMVVPSALRIVRLKPKRNFCRLGDLSSQVGWSHGDLVARLEEKRKTRSSAYYQKKKERTKMQAEAKSFAQTTLPKDQVAFLQQYGHA</sequence>
<dbReference type="Proteomes" id="UP000028828">
    <property type="component" value="Unassembled WGS sequence"/>
</dbReference>
<dbReference type="HAMAP" id="MF_01366">
    <property type="entry name" value="Ribosomal_uL13"/>
    <property type="match status" value="1"/>
</dbReference>
<dbReference type="GO" id="GO:0003735">
    <property type="term" value="F:structural constituent of ribosome"/>
    <property type="evidence" value="ECO:0007669"/>
    <property type="project" value="InterPro"/>
</dbReference>